<organism evidence="2 3">
    <name type="scientific">Candidatus Falkowbacteria bacterium GW2011_GWE1_38_31</name>
    <dbReference type="NCBI Taxonomy" id="1618638"/>
    <lineage>
        <taxon>Bacteria</taxon>
        <taxon>Candidatus Falkowiibacteriota</taxon>
    </lineage>
</organism>
<keyword evidence="1" id="KW-0472">Membrane</keyword>
<evidence type="ECO:0000313" key="3">
    <source>
        <dbReference type="Proteomes" id="UP000034022"/>
    </source>
</evidence>
<keyword evidence="1" id="KW-1133">Transmembrane helix</keyword>
<comment type="caution">
    <text evidence="2">The sequence shown here is derived from an EMBL/GenBank/DDBJ whole genome shotgun (WGS) entry which is preliminary data.</text>
</comment>
<evidence type="ECO:0000256" key="1">
    <source>
        <dbReference type="SAM" id="Phobius"/>
    </source>
</evidence>
<dbReference type="EMBL" id="LBUU01000005">
    <property type="protein sequence ID" value="KKQ70300.1"/>
    <property type="molecule type" value="Genomic_DNA"/>
</dbReference>
<name>A0A0G0K4C9_9BACT</name>
<gene>
    <name evidence="2" type="ORF">US91_C0005G0005</name>
</gene>
<dbReference type="Proteomes" id="UP000034022">
    <property type="component" value="Unassembled WGS sequence"/>
</dbReference>
<accession>A0A0G0K4C9</accession>
<evidence type="ECO:0000313" key="2">
    <source>
        <dbReference type="EMBL" id="KKQ70300.1"/>
    </source>
</evidence>
<reference evidence="2 3" key="1">
    <citation type="journal article" date="2015" name="Nature">
        <title>rRNA introns, odd ribosomes, and small enigmatic genomes across a large radiation of phyla.</title>
        <authorList>
            <person name="Brown C.T."/>
            <person name="Hug L.A."/>
            <person name="Thomas B.C."/>
            <person name="Sharon I."/>
            <person name="Castelle C.J."/>
            <person name="Singh A."/>
            <person name="Wilkins M.J."/>
            <person name="Williams K.H."/>
            <person name="Banfield J.F."/>
        </authorList>
    </citation>
    <scope>NUCLEOTIDE SEQUENCE [LARGE SCALE GENOMIC DNA]</scope>
</reference>
<dbReference type="AlphaFoldDB" id="A0A0G0K4C9"/>
<feature type="transmembrane region" description="Helical" evidence="1">
    <location>
        <begin position="6"/>
        <end position="27"/>
    </location>
</feature>
<proteinExistence type="predicted"/>
<sequence>MNKKILSIIIIVVGLIILSAIVYVFFVSDYFYEKSIKTPVIDDSQIPKIADIENDKDIDTIKKIKEITIDPGNSNSGVVSEKTVSDKNDLSRIAISFAERFGTYSNQSNFGNITGLKIFMSRNMKKWSDEYIANQKKNNIDTSIYYGITTKAATTELQEYDDDLGVANILVITRRREATGTMNNLSNVFTQNVLVDFVKEDGSWKIDKASWLE</sequence>
<protein>
    <submittedName>
        <fullName evidence="2">Uncharacterized protein</fullName>
    </submittedName>
</protein>
<keyword evidence="1" id="KW-0812">Transmembrane</keyword>